<evidence type="ECO:0000256" key="1">
    <source>
        <dbReference type="SAM" id="MobiDB-lite"/>
    </source>
</evidence>
<comment type="caution">
    <text evidence="2">The sequence shown here is derived from an EMBL/GenBank/DDBJ whole genome shotgun (WGS) entry which is preliminary data.</text>
</comment>
<dbReference type="AlphaFoldDB" id="A0A151NFR1"/>
<evidence type="ECO:0000313" key="2">
    <source>
        <dbReference type="EMBL" id="KYO35365.1"/>
    </source>
</evidence>
<gene>
    <name evidence="2" type="ORF">Y1Q_0007953</name>
</gene>
<proteinExistence type="predicted"/>
<keyword evidence="3" id="KW-1185">Reference proteome</keyword>
<reference evidence="2 3" key="1">
    <citation type="journal article" date="2012" name="Genome Biol.">
        <title>Sequencing three crocodilian genomes to illuminate the evolution of archosaurs and amniotes.</title>
        <authorList>
            <person name="St John J.A."/>
            <person name="Braun E.L."/>
            <person name="Isberg S.R."/>
            <person name="Miles L.G."/>
            <person name="Chong A.Y."/>
            <person name="Gongora J."/>
            <person name="Dalzell P."/>
            <person name="Moran C."/>
            <person name="Bed'hom B."/>
            <person name="Abzhanov A."/>
            <person name="Burgess S.C."/>
            <person name="Cooksey A.M."/>
            <person name="Castoe T.A."/>
            <person name="Crawford N.G."/>
            <person name="Densmore L.D."/>
            <person name="Drew J.C."/>
            <person name="Edwards S.V."/>
            <person name="Faircloth B.C."/>
            <person name="Fujita M.K."/>
            <person name="Greenwold M.J."/>
            <person name="Hoffmann F.G."/>
            <person name="Howard J.M."/>
            <person name="Iguchi T."/>
            <person name="Janes D.E."/>
            <person name="Khan S.Y."/>
            <person name="Kohno S."/>
            <person name="de Koning A.J."/>
            <person name="Lance S.L."/>
            <person name="McCarthy F.M."/>
            <person name="McCormack J.E."/>
            <person name="Merchant M.E."/>
            <person name="Peterson D.G."/>
            <person name="Pollock D.D."/>
            <person name="Pourmand N."/>
            <person name="Raney B.J."/>
            <person name="Roessler K.A."/>
            <person name="Sanford J.R."/>
            <person name="Sawyer R.H."/>
            <person name="Schmidt C.J."/>
            <person name="Triplett E.W."/>
            <person name="Tuberville T.D."/>
            <person name="Venegas-Anaya M."/>
            <person name="Howard J.T."/>
            <person name="Jarvis E.D."/>
            <person name="Guillette L.J.Jr."/>
            <person name="Glenn T.C."/>
            <person name="Green R.E."/>
            <person name="Ray D.A."/>
        </authorList>
    </citation>
    <scope>NUCLEOTIDE SEQUENCE [LARGE SCALE GENOMIC DNA]</scope>
    <source>
        <strain evidence="2">KSC_2009_1</strain>
    </source>
</reference>
<protein>
    <submittedName>
        <fullName evidence="2">Uncharacterized protein</fullName>
    </submittedName>
</protein>
<name>A0A151NFR1_ALLMI</name>
<dbReference type="Proteomes" id="UP000050525">
    <property type="component" value="Unassembled WGS sequence"/>
</dbReference>
<sequence>MKLEWPQRARESRKTLDEDRKGGRTHRNRGKADWECGGRGEWNDGRLKKPENGGGMGDVDIGFIVRSMIWELEQLRESEESTESGSAK</sequence>
<feature type="compositionally biased region" description="Basic and acidic residues" evidence="1">
    <location>
        <begin position="30"/>
        <end position="51"/>
    </location>
</feature>
<organism evidence="2 3">
    <name type="scientific">Alligator mississippiensis</name>
    <name type="common">American alligator</name>
    <dbReference type="NCBI Taxonomy" id="8496"/>
    <lineage>
        <taxon>Eukaryota</taxon>
        <taxon>Metazoa</taxon>
        <taxon>Chordata</taxon>
        <taxon>Craniata</taxon>
        <taxon>Vertebrata</taxon>
        <taxon>Euteleostomi</taxon>
        <taxon>Archelosauria</taxon>
        <taxon>Archosauria</taxon>
        <taxon>Crocodylia</taxon>
        <taxon>Alligatoridae</taxon>
        <taxon>Alligatorinae</taxon>
        <taxon>Alligator</taxon>
    </lineage>
</organism>
<accession>A0A151NFR1</accession>
<dbReference type="EMBL" id="AKHW03003201">
    <property type="protein sequence ID" value="KYO35365.1"/>
    <property type="molecule type" value="Genomic_DNA"/>
</dbReference>
<feature type="compositionally biased region" description="Basic and acidic residues" evidence="1">
    <location>
        <begin position="1"/>
        <end position="22"/>
    </location>
</feature>
<evidence type="ECO:0000313" key="3">
    <source>
        <dbReference type="Proteomes" id="UP000050525"/>
    </source>
</evidence>
<feature type="region of interest" description="Disordered" evidence="1">
    <location>
        <begin position="1"/>
        <end position="58"/>
    </location>
</feature>